<dbReference type="RefSeq" id="WP_156711320.1">
    <property type="nucleotide sequence ID" value="NZ_WPHG01000001.1"/>
</dbReference>
<evidence type="ECO:0000313" key="2">
    <source>
        <dbReference type="EMBL" id="MVA96374.1"/>
    </source>
</evidence>
<dbReference type="Gene3D" id="3.40.50.880">
    <property type="match status" value="1"/>
</dbReference>
<feature type="domain" description="DJ-1/PfpI" evidence="1">
    <location>
        <begin position="7"/>
        <end position="170"/>
    </location>
</feature>
<dbReference type="InterPro" id="IPR029062">
    <property type="entry name" value="Class_I_gatase-like"/>
</dbReference>
<dbReference type="Pfam" id="PF01965">
    <property type="entry name" value="DJ-1_PfpI"/>
    <property type="match status" value="1"/>
</dbReference>
<keyword evidence="2" id="KW-0315">Glutamine amidotransferase</keyword>
<gene>
    <name evidence="2" type="ORF">GN330_03835</name>
</gene>
<dbReference type="InterPro" id="IPR002818">
    <property type="entry name" value="DJ-1/PfpI"/>
</dbReference>
<sequence>MSGEKTIGFVFVERFADWEYGLLAASAVEWFGASAVAMSPGGKAVRSISGFRVCCERGLDQADAQGLDALVIVGSDRWMDADAPDLRALMTAVARGDGVVGGICGGTLALARAGLFEGHRHTSNGRVWIADHLPHYPGEELYQDVPLAVAHGKIVSAPGAAPASFALAMLGALYPQAHEQLAAMRAIFAREHLHGDDHMAPLS</sequence>
<dbReference type="SUPFAM" id="SSF52317">
    <property type="entry name" value="Class I glutamine amidotransferase-like"/>
    <property type="match status" value="1"/>
</dbReference>
<comment type="caution">
    <text evidence="2">The sequence shown here is derived from an EMBL/GenBank/DDBJ whole genome shotgun (WGS) entry which is preliminary data.</text>
</comment>
<protein>
    <submittedName>
        <fullName evidence="2">Glutamine amidotransferase</fullName>
    </submittedName>
</protein>
<dbReference type="Proteomes" id="UP000463224">
    <property type="component" value="Unassembled WGS sequence"/>
</dbReference>
<evidence type="ECO:0000313" key="3">
    <source>
        <dbReference type="Proteomes" id="UP000463224"/>
    </source>
</evidence>
<dbReference type="EMBL" id="WPHG01000001">
    <property type="protein sequence ID" value="MVA96374.1"/>
    <property type="molecule type" value="Genomic_DNA"/>
</dbReference>
<dbReference type="GO" id="GO:0016740">
    <property type="term" value="F:transferase activity"/>
    <property type="evidence" value="ECO:0007669"/>
    <property type="project" value="UniProtKB-KW"/>
</dbReference>
<proteinExistence type="predicted"/>
<name>A0A844QCM6_9HYPH</name>
<organism evidence="2 3">
    <name type="scientific">Nitratireductor arenosus</name>
    <dbReference type="NCBI Taxonomy" id="2682096"/>
    <lineage>
        <taxon>Bacteria</taxon>
        <taxon>Pseudomonadati</taxon>
        <taxon>Pseudomonadota</taxon>
        <taxon>Alphaproteobacteria</taxon>
        <taxon>Hyphomicrobiales</taxon>
        <taxon>Phyllobacteriaceae</taxon>
        <taxon>Nitratireductor</taxon>
    </lineage>
</organism>
<keyword evidence="3" id="KW-1185">Reference proteome</keyword>
<accession>A0A844QCM6</accession>
<keyword evidence="2" id="KW-0808">Transferase</keyword>
<dbReference type="AlphaFoldDB" id="A0A844QCM6"/>
<reference evidence="2 3" key="1">
    <citation type="submission" date="2019-12" db="EMBL/GenBank/DDBJ databases">
        <title>Nitratireductor arenosus sp. nov., Isolated from sea sand, Jeju island, South Korea.</title>
        <authorList>
            <person name="Kim W."/>
        </authorList>
    </citation>
    <scope>NUCLEOTIDE SEQUENCE [LARGE SCALE GENOMIC DNA]</scope>
    <source>
        <strain evidence="2 3">CAU 1489</strain>
    </source>
</reference>
<evidence type="ECO:0000259" key="1">
    <source>
        <dbReference type="Pfam" id="PF01965"/>
    </source>
</evidence>